<dbReference type="RefSeq" id="WP_013607204.1">
    <property type="nucleotide sequence ID" value="NC_015152.1"/>
</dbReference>
<sequence length="323" mass="36896">MLYESESFELKRSVLQDLTFDTAEVEFKNRNIAFTQDKYRALFLRDPAKGLYTNLAFIVSDQCMHSVKIAVFSDISNTIFIDRREFSGSIFKQLNDAYTYIMLNNKTESVITGLLRVDSMEYPPEAIREALLNALIHRDYSFSGSSIININAERMEFISLGGLPHGLTKDDIVNGISLPRNPQLAQVFFRLKHIEAYGTGLRRIFDLYRDCSAKPSIAVTENSFRITLPNMNLAKKRAEHAEEVSDNASNKTIYITDQMHKVLDYLTQNSECNEELLMNLLGIKRTRAYLVAKQMVDMGLLDGIGRGKNKKYIRKNTPNNQGF</sequence>
<dbReference type="PANTHER" id="PTHR30595:SF6">
    <property type="entry name" value="SCHLAFEN ALBA-2 DOMAIN-CONTAINING PROTEIN"/>
    <property type="match status" value="1"/>
</dbReference>
<dbReference type="InterPro" id="IPR038475">
    <property type="entry name" value="RecG_C_sf"/>
</dbReference>
<dbReference type="Proteomes" id="UP000008466">
    <property type="component" value="Chromosome"/>
</dbReference>
<reference evidence="2" key="1">
    <citation type="submission" date="2011-02" db="EMBL/GenBank/DDBJ databases">
        <title>Complete sequence of Spirochaeta sp. Buddy.</title>
        <authorList>
            <person name="Lucas S."/>
            <person name="Copeland A."/>
            <person name="Lapidus A."/>
            <person name="Cheng J.-F."/>
            <person name="Goodwin L."/>
            <person name="Pitluck S."/>
            <person name="Zeytun A."/>
            <person name="Detter J.C."/>
            <person name="Han C."/>
            <person name="Tapia R."/>
            <person name="Land M."/>
            <person name="Hauser L."/>
            <person name="Kyrpides N."/>
            <person name="Ivanova N."/>
            <person name="Mikhailova N."/>
            <person name="Pagani I."/>
            <person name="Ritalahti K.M."/>
            <person name="Loeffler F.E."/>
            <person name="Woyke T."/>
        </authorList>
    </citation>
    <scope>NUCLEOTIDE SEQUENCE [LARGE SCALE GENOMIC DNA]</scope>
    <source>
        <strain evidence="2">ATCC BAA-1886 / DSM 22777 / Buddy</strain>
    </source>
</reference>
<dbReference type="STRING" id="158189.SpiBuddy_1529"/>
<gene>
    <name evidence="1" type="ordered locus">SpiBuddy_1529</name>
</gene>
<dbReference type="PANTHER" id="PTHR30595">
    <property type="entry name" value="GLPR-RELATED TRANSCRIPTIONAL REPRESSOR"/>
    <property type="match status" value="1"/>
</dbReference>
<evidence type="ECO:0000313" key="1">
    <source>
        <dbReference type="EMBL" id="ADY13354.1"/>
    </source>
</evidence>
<organism evidence="1 2">
    <name type="scientific">Sphaerochaeta globosa (strain ATCC BAA-1886 / DSM 22777 / Buddy)</name>
    <name type="common">Spirochaeta sp. (strain Buddy)</name>
    <dbReference type="NCBI Taxonomy" id="158189"/>
    <lineage>
        <taxon>Bacteria</taxon>
        <taxon>Pseudomonadati</taxon>
        <taxon>Spirochaetota</taxon>
        <taxon>Spirochaetia</taxon>
        <taxon>Spirochaetales</taxon>
        <taxon>Sphaerochaetaceae</taxon>
        <taxon>Sphaerochaeta</taxon>
    </lineage>
</organism>
<evidence type="ECO:0000313" key="2">
    <source>
        <dbReference type="Proteomes" id="UP000008466"/>
    </source>
</evidence>
<dbReference type="HOGENOM" id="CLU_024970_5_0_12"/>
<dbReference type="AlphaFoldDB" id="F0RZ73"/>
<dbReference type="OrthoDB" id="9807907at2"/>
<dbReference type="KEGG" id="sbu:SpiBuddy_1529"/>
<dbReference type="eggNOG" id="COG2865">
    <property type="taxonomic scope" value="Bacteria"/>
</dbReference>
<name>F0RZ73_SPHGB</name>
<dbReference type="Gene3D" id="3.30.565.60">
    <property type="match status" value="1"/>
</dbReference>
<dbReference type="Pfam" id="PF13749">
    <property type="entry name" value="HATPase_c_4"/>
    <property type="match status" value="1"/>
</dbReference>
<protein>
    <submittedName>
        <fullName evidence="1">Putative transcriptional regulator</fullName>
    </submittedName>
</protein>
<accession>F0RZ73</accession>
<proteinExistence type="predicted"/>
<dbReference type="EMBL" id="CP002541">
    <property type="protein sequence ID" value="ADY13354.1"/>
    <property type="molecule type" value="Genomic_DNA"/>
</dbReference>
<keyword evidence="2" id="KW-1185">Reference proteome</keyword>